<dbReference type="Pfam" id="PF00097">
    <property type="entry name" value="zf-C3HC4"/>
    <property type="match status" value="1"/>
</dbReference>
<dbReference type="InterPro" id="IPR018957">
    <property type="entry name" value="Znf_C3HC4_RING-type"/>
</dbReference>
<dbReference type="SMART" id="SM00184">
    <property type="entry name" value="RING"/>
    <property type="match status" value="1"/>
</dbReference>
<gene>
    <name evidence="6" type="ORF">BDW02DRAFT_116889</name>
</gene>
<keyword evidence="1" id="KW-0479">Metal-binding</keyword>
<dbReference type="SUPFAM" id="SSF57850">
    <property type="entry name" value="RING/U-box"/>
    <property type="match status" value="1"/>
</dbReference>
<dbReference type="Gene3D" id="3.30.40.10">
    <property type="entry name" value="Zinc/RING finger domain, C3HC4 (zinc finger)"/>
    <property type="match status" value="1"/>
</dbReference>
<evidence type="ECO:0000313" key="7">
    <source>
        <dbReference type="Proteomes" id="UP000800040"/>
    </source>
</evidence>
<dbReference type="InterPro" id="IPR013083">
    <property type="entry name" value="Znf_RING/FYVE/PHD"/>
</dbReference>
<feature type="domain" description="RING-type" evidence="5">
    <location>
        <begin position="30"/>
        <end position="99"/>
    </location>
</feature>
<protein>
    <recommendedName>
        <fullName evidence="5">RING-type domain-containing protein</fullName>
    </recommendedName>
</protein>
<sequence>MASTTILYEDFVNCILAIAPNTDTPGEPSCHICGREYGTAGPGPEAHLDYLSQLPGAFKKIFIEKSVDAVRTPCGHTFCTFCLGVWCVGKDHGTCPICRAPIRFPSSSDGDNTDDGMPDAGVEGLSLTLNLSTPTAATIYEILNMQVRQLLTTTTQMPFVWNASAMLHDLPKIMVTVARRIYYQGLRPRVGVPKDLSYMKLHNPMNRMIDPSSTTHDLGFFQRPDAPLVKHSDAQKLYEVLCIRIRDIEDVHDRCANWEGLARTLLYKLGNEVMPRANGGVDSAKWWAYVWCVVKALLVWQAYCERAHTLSFTARQASLMRAQELETEFEEDDQPIRTLTLE</sequence>
<evidence type="ECO:0000256" key="4">
    <source>
        <dbReference type="PROSITE-ProRule" id="PRU00175"/>
    </source>
</evidence>
<dbReference type="AlphaFoldDB" id="A0A6A5JZU5"/>
<dbReference type="OrthoDB" id="6270329at2759"/>
<dbReference type="PROSITE" id="PS50089">
    <property type="entry name" value="ZF_RING_2"/>
    <property type="match status" value="1"/>
</dbReference>
<evidence type="ECO:0000313" key="6">
    <source>
        <dbReference type="EMBL" id="KAF1830089.1"/>
    </source>
</evidence>
<organism evidence="6 7">
    <name type="scientific">Decorospora gaudefroyi</name>
    <dbReference type="NCBI Taxonomy" id="184978"/>
    <lineage>
        <taxon>Eukaryota</taxon>
        <taxon>Fungi</taxon>
        <taxon>Dikarya</taxon>
        <taxon>Ascomycota</taxon>
        <taxon>Pezizomycotina</taxon>
        <taxon>Dothideomycetes</taxon>
        <taxon>Pleosporomycetidae</taxon>
        <taxon>Pleosporales</taxon>
        <taxon>Pleosporineae</taxon>
        <taxon>Pleosporaceae</taxon>
        <taxon>Decorospora</taxon>
    </lineage>
</organism>
<evidence type="ECO:0000256" key="1">
    <source>
        <dbReference type="ARBA" id="ARBA00022723"/>
    </source>
</evidence>
<keyword evidence="7" id="KW-1185">Reference proteome</keyword>
<dbReference type="Proteomes" id="UP000800040">
    <property type="component" value="Unassembled WGS sequence"/>
</dbReference>
<dbReference type="PROSITE" id="PS00518">
    <property type="entry name" value="ZF_RING_1"/>
    <property type="match status" value="1"/>
</dbReference>
<evidence type="ECO:0000256" key="2">
    <source>
        <dbReference type="ARBA" id="ARBA00022771"/>
    </source>
</evidence>
<keyword evidence="2 4" id="KW-0863">Zinc-finger</keyword>
<name>A0A6A5JZU5_9PLEO</name>
<accession>A0A6A5JZU5</accession>
<keyword evidence="3" id="KW-0862">Zinc</keyword>
<evidence type="ECO:0000256" key="3">
    <source>
        <dbReference type="ARBA" id="ARBA00022833"/>
    </source>
</evidence>
<proteinExistence type="predicted"/>
<dbReference type="InterPro" id="IPR017907">
    <property type="entry name" value="Znf_RING_CS"/>
</dbReference>
<dbReference type="EMBL" id="ML975411">
    <property type="protein sequence ID" value="KAF1830089.1"/>
    <property type="molecule type" value="Genomic_DNA"/>
</dbReference>
<dbReference type="GO" id="GO:0008270">
    <property type="term" value="F:zinc ion binding"/>
    <property type="evidence" value="ECO:0007669"/>
    <property type="project" value="UniProtKB-KW"/>
</dbReference>
<dbReference type="InterPro" id="IPR001841">
    <property type="entry name" value="Znf_RING"/>
</dbReference>
<evidence type="ECO:0000259" key="5">
    <source>
        <dbReference type="PROSITE" id="PS50089"/>
    </source>
</evidence>
<reference evidence="6" key="1">
    <citation type="submission" date="2020-01" db="EMBL/GenBank/DDBJ databases">
        <authorList>
            <consortium name="DOE Joint Genome Institute"/>
            <person name="Haridas S."/>
            <person name="Albert R."/>
            <person name="Binder M."/>
            <person name="Bloem J."/>
            <person name="Labutti K."/>
            <person name="Salamov A."/>
            <person name="Andreopoulos B."/>
            <person name="Baker S.E."/>
            <person name="Barry K."/>
            <person name="Bills G."/>
            <person name="Bluhm B.H."/>
            <person name="Cannon C."/>
            <person name="Castanera R."/>
            <person name="Culley D.E."/>
            <person name="Daum C."/>
            <person name="Ezra D."/>
            <person name="Gonzalez J.B."/>
            <person name="Henrissat B."/>
            <person name="Kuo A."/>
            <person name="Liang C."/>
            <person name="Lipzen A."/>
            <person name="Lutzoni F."/>
            <person name="Magnuson J."/>
            <person name="Mondo S."/>
            <person name="Nolan M."/>
            <person name="Ohm R."/>
            <person name="Pangilinan J."/>
            <person name="Park H.-J."/>
            <person name="Ramirez L."/>
            <person name="Alfaro M."/>
            <person name="Sun H."/>
            <person name="Tritt A."/>
            <person name="Yoshinaga Y."/>
            <person name="Zwiers L.-H."/>
            <person name="Turgeon B.G."/>
            <person name="Goodwin S.B."/>
            <person name="Spatafora J.W."/>
            <person name="Crous P.W."/>
            <person name="Grigoriev I.V."/>
        </authorList>
    </citation>
    <scope>NUCLEOTIDE SEQUENCE</scope>
    <source>
        <strain evidence="6">P77</strain>
    </source>
</reference>